<dbReference type="AlphaFoldDB" id="F2PJZ3"/>
<gene>
    <name evidence="2" type="ORF">TEQG_01252</name>
</gene>
<organism evidence="2 3">
    <name type="scientific">Trichophyton equinum (strain ATCC MYA-4606 / CBS 127.97)</name>
    <name type="common">Horse ringworm fungus</name>
    <dbReference type="NCBI Taxonomy" id="559882"/>
    <lineage>
        <taxon>Eukaryota</taxon>
        <taxon>Fungi</taxon>
        <taxon>Dikarya</taxon>
        <taxon>Ascomycota</taxon>
        <taxon>Pezizomycotina</taxon>
        <taxon>Eurotiomycetes</taxon>
        <taxon>Eurotiomycetidae</taxon>
        <taxon>Onygenales</taxon>
        <taxon>Arthrodermataceae</taxon>
        <taxon>Trichophyton</taxon>
    </lineage>
</organism>
<feature type="region of interest" description="Disordered" evidence="1">
    <location>
        <begin position="352"/>
        <end position="405"/>
    </location>
</feature>
<dbReference type="OrthoDB" id="4174352at2759"/>
<accession>F2PJZ3</accession>
<evidence type="ECO:0000313" key="2">
    <source>
        <dbReference type="EMBL" id="EGE02211.1"/>
    </source>
</evidence>
<protein>
    <submittedName>
        <fullName evidence="2">Uncharacterized protein</fullName>
    </submittedName>
</protein>
<dbReference type="Proteomes" id="UP000009169">
    <property type="component" value="Unassembled WGS sequence"/>
</dbReference>
<evidence type="ECO:0000256" key="1">
    <source>
        <dbReference type="SAM" id="MobiDB-lite"/>
    </source>
</evidence>
<feature type="region of interest" description="Disordered" evidence="1">
    <location>
        <begin position="184"/>
        <end position="209"/>
    </location>
</feature>
<dbReference type="VEuPathDB" id="FungiDB:TEQG_01252"/>
<dbReference type="HOGENOM" id="CLU_056194_0_0_1"/>
<feature type="compositionally biased region" description="Basic and acidic residues" evidence="1">
    <location>
        <begin position="378"/>
        <end position="394"/>
    </location>
</feature>
<reference evidence="3" key="1">
    <citation type="journal article" date="2012" name="MBio">
        <title>Comparative genome analysis of Trichophyton rubrum and related dermatophytes reveals candidate genes involved in infection.</title>
        <authorList>
            <person name="Martinez D.A."/>
            <person name="Oliver B.G."/>
            <person name="Graeser Y."/>
            <person name="Goldberg J.M."/>
            <person name="Li W."/>
            <person name="Martinez-Rossi N.M."/>
            <person name="Monod M."/>
            <person name="Shelest E."/>
            <person name="Barton R.C."/>
            <person name="Birch E."/>
            <person name="Brakhage A.A."/>
            <person name="Chen Z."/>
            <person name="Gurr S.J."/>
            <person name="Heiman D."/>
            <person name="Heitman J."/>
            <person name="Kosti I."/>
            <person name="Rossi A."/>
            <person name="Saif S."/>
            <person name="Samalova M."/>
            <person name="Saunders C.W."/>
            <person name="Shea T."/>
            <person name="Summerbell R.C."/>
            <person name="Xu J."/>
            <person name="Young S."/>
            <person name="Zeng Q."/>
            <person name="Birren B.W."/>
            <person name="Cuomo C.A."/>
            <person name="White T.C."/>
        </authorList>
    </citation>
    <scope>NUCLEOTIDE SEQUENCE [LARGE SCALE GENOMIC DNA]</scope>
    <source>
        <strain evidence="3">ATCC MYA-4606 / CBS 127.97</strain>
    </source>
</reference>
<dbReference type="EMBL" id="DS995721">
    <property type="protein sequence ID" value="EGE02211.1"/>
    <property type="molecule type" value="Genomic_DNA"/>
</dbReference>
<sequence length="405" mass="45034">MPWATSGIRFFADLINIHLGAPSVLRLYNAKGLQSTSSSQRGYELKLLNAKDVSLQPLTGFESKGERHVKSSSLHNIWFTGEIKQWDSFEDEVLGHFSSVRWDRYQEIIAYGPPDTGVSEFHIDARDHYVCGEELSISGRFVQHALQPMSAVSKILGLEMVFGDWKATSRNRVDFVPAAEIDPPTGKTEISANKGKGRADVPNSSEDDLGVRTRKSLVPDYALMVEANGAPRAVGEAKTPWNHNFIAVWEEIIDDPAEPKFLASQTLGQIGNYMIELELKFGFLTNYQHTFFLKREVSKGGKETIYCSNSILYKHSPMVGSKISVRQGLLLEKGESMKNVRDKFAVATKGKMVTQTSARSDTGEELASDFARGLSLGEEPRRRAHFMDDPEAGRKKPGSSGSKRK</sequence>
<keyword evidence="3" id="KW-1185">Reference proteome</keyword>
<name>F2PJZ3_TRIEC</name>
<dbReference type="eggNOG" id="ENOG502T38S">
    <property type="taxonomic scope" value="Eukaryota"/>
</dbReference>
<evidence type="ECO:0000313" key="3">
    <source>
        <dbReference type="Proteomes" id="UP000009169"/>
    </source>
</evidence>
<proteinExistence type="predicted"/>